<dbReference type="GO" id="GO:0040003">
    <property type="term" value="P:chitin-based cuticle development"/>
    <property type="evidence" value="ECO:0007669"/>
    <property type="project" value="TreeGrafter"/>
</dbReference>
<organism evidence="3 4">
    <name type="scientific">Meganyctiphanes norvegica</name>
    <name type="common">Northern krill</name>
    <name type="synonym">Thysanopoda norvegica</name>
    <dbReference type="NCBI Taxonomy" id="48144"/>
    <lineage>
        <taxon>Eukaryota</taxon>
        <taxon>Metazoa</taxon>
        <taxon>Ecdysozoa</taxon>
        <taxon>Arthropoda</taxon>
        <taxon>Crustacea</taxon>
        <taxon>Multicrustacea</taxon>
        <taxon>Malacostraca</taxon>
        <taxon>Eumalacostraca</taxon>
        <taxon>Eucarida</taxon>
        <taxon>Euphausiacea</taxon>
        <taxon>Euphausiidae</taxon>
        <taxon>Meganyctiphanes</taxon>
    </lineage>
</organism>
<dbReference type="PANTHER" id="PTHR31927">
    <property type="entry name" value="FI07246P-RELATED-RELATED"/>
    <property type="match status" value="1"/>
</dbReference>
<dbReference type="GO" id="GO:0008010">
    <property type="term" value="F:structural constituent of chitin-based larval cuticle"/>
    <property type="evidence" value="ECO:0007669"/>
    <property type="project" value="TreeGrafter"/>
</dbReference>
<dbReference type="PANTHER" id="PTHR31927:SF13">
    <property type="entry name" value="TWEEDLEBETA"/>
    <property type="match status" value="1"/>
</dbReference>
<comment type="caution">
    <text evidence="3">The sequence shown here is derived from an EMBL/GenBank/DDBJ whole genome shotgun (WGS) entry which is preliminary data.</text>
</comment>
<protein>
    <recommendedName>
        <fullName evidence="2">DUF243 domain-containing protein</fullName>
    </recommendedName>
</protein>
<feature type="domain" description="DUF243" evidence="2">
    <location>
        <begin position="55"/>
        <end position="149"/>
    </location>
</feature>
<evidence type="ECO:0000256" key="1">
    <source>
        <dbReference type="SAM" id="SignalP"/>
    </source>
</evidence>
<name>A0AAV2QWE6_MEGNR</name>
<evidence type="ECO:0000313" key="4">
    <source>
        <dbReference type="Proteomes" id="UP001497623"/>
    </source>
</evidence>
<keyword evidence="4" id="KW-1185">Reference proteome</keyword>
<gene>
    <name evidence="3" type="ORF">MNOR_LOCUS16455</name>
</gene>
<dbReference type="Pfam" id="PF03103">
    <property type="entry name" value="DUF243"/>
    <property type="match status" value="1"/>
</dbReference>
<sequence length="310" mass="29195">MKILVICSLLCVAANGMPQGGYQAPYPIGGSNVLGSGISCDEGEVLNVDGSCSRPVVTRNIFVYAAPEQPRPIQGPVSVPPPKVDYNIVFVRAPESNAAAEPIIVPPPQQRTLVYVLSKKQADGGQRVIEVPAGPASNPEVYFVNYGPGENPQLPGGVNLQTALGAAASPGASIGGGAGGAGGFGGAGGLGGAGGAGGFGGGAGGAGGFGGTGGFGGASLDSGFGGDAGFGGQGGAGGFGGNQGGVSLGFIADAEFGGLGRAGEAPVDAGSQAGLGGAGGAQGAQGGIQAPQGLAGNAGGGVPLQSFTFA</sequence>
<evidence type="ECO:0000259" key="2">
    <source>
        <dbReference type="SMART" id="SM00690"/>
    </source>
</evidence>
<proteinExistence type="predicted"/>
<feature type="signal peptide" evidence="1">
    <location>
        <begin position="1"/>
        <end position="16"/>
    </location>
</feature>
<dbReference type="SMART" id="SM00690">
    <property type="entry name" value="DM5"/>
    <property type="match status" value="1"/>
</dbReference>
<dbReference type="Proteomes" id="UP001497623">
    <property type="component" value="Unassembled WGS sequence"/>
</dbReference>
<reference evidence="3 4" key="1">
    <citation type="submission" date="2024-05" db="EMBL/GenBank/DDBJ databases">
        <authorList>
            <person name="Wallberg A."/>
        </authorList>
    </citation>
    <scope>NUCLEOTIDE SEQUENCE [LARGE SCALE GENOMIC DNA]</scope>
</reference>
<evidence type="ECO:0000313" key="3">
    <source>
        <dbReference type="EMBL" id="CAL4099316.1"/>
    </source>
</evidence>
<keyword evidence="1" id="KW-0732">Signal</keyword>
<accession>A0AAV2QWE6</accession>
<dbReference type="EMBL" id="CAXKWB010010821">
    <property type="protein sequence ID" value="CAL4099316.1"/>
    <property type="molecule type" value="Genomic_DNA"/>
</dbReference>
<feature type="chain" id="PRO_5043337676" description="DUF243 domain-containing protein" evidence="1">
    <location>
        <begin position="17"/>
        <end position="310"/>
    </location>
</feature>
<dbReference type="AlphaFoldDB" id="A0AAV2QWE6"/>
<dbReference type="InterPro" id="IPR004145">
    <property type="entry name" value="DUF243"/>
</dbReference>
<dbReference type="GO" id="GO:0062129">
    <property type="term" value="C:chitin-based extracellular matrix"/>
    <property type="evidence" value="ECO:0007669"/>
    <property type="project" value="TreeGrafter"/>
</dbReference>